<sequence length="288" mass="32204">MTSTNLMSPTPPTTMPSWQRFERKVDEVKPSKTPFENFSWNHVSGFRLTCLDSDINYLVMDYLVTNGYPAAAKRFAVEANIQPKADIESIQERVEIRGAIHSGDIQTAIEKINELSPQILDENPSLHFSLLRLQLVELIRRCTSTPDADITPALEFATSQLAPRAPTNPQFLEDLERTLALLIFPSENLAPSLATLLQPNLRKDIATKVNEAILKNQGARKEARLRNLVKLRAWAEQKAREIKPAGLPDHLSIGLYPEKQQSTHEHSSNGNSDDAIMANNGDIDPMMA</sequence>
<dbReference type="Proteomes" id="UP000001294">
    <property type="component" value="Unassembled WGS sequence"/>
</dbReference>
<dbReference type="PROSITE" id="PS50896">
    <property type="entry name" value="LISH"/>
    <property type="match status" value="1"/>
</dbReference>
<dbReference type="Pfam" id="PF08513">
    <property type="entry name" value="LisH"/>
    <property type="match status" value="1"/>
</dbReference>
<protein>
    <recommendedName>
        <fullName evidence="3">Protein FYV10</fullName>
    </recommendedName>
    <alternativeName>
        <fullName evidence="2">Protein fyv10</fullName>
    </alternativeName>
</protein>
<name>B6Q9E0_TALMQ</name>
<dbReference type="InterPro" id="IPR006595">
    <property type="entry name" value="CTLH_C"/>
</dbReference>
<dbReference type="SMART" id="SM00667">
    <property type="entry name" value="LisH"/>
    <property type="match status" value="1"/>
</dbReference>
<evidence type="ECO:0000256" key="1">
    <source>
        <dbReference type="ARBA" id="ARBA00002343"/>
    </source>
</evidence>
<dbReference type="InterPro" id="IPR006594">
    <property type="entry name" value="LisH"/>
</dbReference>
<accession>B6Q9E0</accession>
<dbReference type="VEuPathDB" id="FungiDB:PMAA_071680"/>
<evidence type="ECO:0000313" key="7">
    <source>
        <dbReference type="Proteomes" id="UP000001294"/>
    </source>
</evidence>
<dbReference type="OrthoDB" id="2415936at2759"/>
<dbReference type="InterPro" id="IPR050618">
    <property type="entry name" value="Ubq-SigPath_Reg"/>
</dbReference>
<feature type="domain" description="CTLH" evidence="5">
    <location>
        <begin position="89"/>
        <end position="146"/>
    </location>
</feature>
<dbReference type="PROSITE" id="PS50897">
    <property type="entry name" value="CTLH"/>
    <property type="match status" value="1"/>
</dbReference>
<dbReference type="Pfam" id="PF10607">
    <property type="entry name" value="CTLH"/>
    <property type="match status" value="1"/>
</dbReference>
<proteinExistence type="predicted"/>
<comment type="function">
    <text evidence="1">Involved in the proteasome-dependent degradation of fructose-1,6-bisphosphatase.</text>
</comment>
<evidence type="ECO:0000259" key="5">
    <source>
        <dbReference type="PROSITE" id="PS50897"/>
    </source>
</evidence>
<evidence type="ECO:0000256" key="2">
    <source>
        <dbReference type="ARBA" id="ARBA00017917"/>
    </source>
</evidence>
<evidence type="ECO:0000256" key="3">
    <source>
        <dbReference type="ARBA" id="ARBA00018741"/>
    </source>
</evidence>
<dbReference type="PhylomeDB" id="B6Q9E0"/>
<feature type="region of interest" description="Disordered" evidence="4">
    <location>
        <begin position="259"/>
        <end position="288"/>
    </location>
</feature>
<dbReference type="EMBL" id="DS995900">
    <property type="protein sequence ID" value="EEA26085.1"/>
    <property type="molecule type" value="Genomic_DNA"/>
</dbReference>
<keyword evidence="7" id="KW-1185">Reference proteome</keyword>
<reference evidence="7" key="1">
    <citation type="journal article" date="2015" name="Genome Announc.">
        <title>Genome sequence of the AIDS-associated pathogen Penicillium marneffei (ATCC18224) and its near taxonomic relative Talaromyces stipitatus (ATCC10500).</title>
        <authorList>
            <person name="Nierman W.C."/>
            <person name="Fedorova-Abrams N.D."/>
            <person name="Andrianopoulos A."/>
        </authorList>
    </citation>
    <scope>NUCLEOTIDE SEQUENCE [LARGE SCALE GENOMIC DNA]</scope>
    <source>
        <strain evidence="7">ATCC 18224 / CBS 334.59 / QM 7333</strain>
    </source>
</reference>
<gene>
    <name evidence="6" type="ORF">PMAA_071680</name>
</gene>
<dbReference type="PANTHER" id="PTHR12864">
    <property type="entry name" value="RAN BINDING PROTEIN 9-RELATED"/>
    <property type="match status" value="1"/>
</dbReference>
<dbReference type="STRING" id="441960.B6Q9E0"/>
<evidence type="ECO:0000313" key="6">
    <source>
        <dbReference type="EMBL" id="EEA26085.1"/>
    </source>
</evidence>
<organism evidence="6 7">
    <name type="scientific">Talaromyces marneffei (strain ATCC 18224 / CBS 334.59 / QM 7333)</name>
    <name type="common">Penicillium marneffei</name>
    <dbReference type="NCBI Taxonomy" id="441960"/>
    <lineage>
        <taxon>Eukaryota</taxon>
        <taxon>Fungi</taxon>
        <taxon>Dikarya</taxon>
        <taxon>Ascomycota</taxon>
        <taxon>Pezizomycotina</taxon>
        <taxon>Eurotiomycetes</taxon>
        <taxon>Eurotiomycetidae</taxon>
        <taxon>Eurotiales</taxon>
        <taxon>Trichocomaceae</taxon>
        <taxon>Talaromyces</taxon>
        <taxon>Talaromyces sect. Talaromyces</taxon>
    </lineage>
</organism>
<dbReference type="SMART" id="SM00757">
    <property type="entry name" value="CRA"/>
    <property type="match status" value="1"/>
</dbReference>
<dbReference type="InterPro" id="IPR024964">
    <property type="entry name" value="CTLH/CRA"/>
</dbReference>
<dbReference type="SMART" id="SM00668">
    <property type="entry name" value="CTLH"/>
    <property type="match status" value="1"/>
</dbReference>
<dbReference type="InterPro" id="IPR013144">
    <property type="entry name" value="CRA_dom"/>
</dbReference>
<dbReference type="AlphaFoldDB" id="B6Q9E0"/>
<evidence type="ECO:0000256" key="4">
    <source>
        <dbReference type="SAM" id="MobiDB-lite"/>
    </source>
</evidence>